<dbReference type="EnsemblMetazoa" id="CLYHEMT011248.1">
    <property type="protein sequence ID" value="CLYHEMP011248.1"/>
    <property type="gene ID" value="CLYHEMG011248"/>
</dbReference>
<dbReference type="Proteomes" id="UP000594262">
    <property type="component" value="Unplaced"/>
</dbReference>
<proteinExistence type="predicted"/>
<dbReference type="PANTHER" id="PTHR22028:SF4">
    <property type="entry name" value="PROTEIN SFI1 HOMOLOG"/>
    <property type="match status" value="1"/>
</dbReference>
<dbReference type="OrthoDB" id="195843at2759"/>
<dbReference type="PANTHER" id="PTHR22028">
    <property type="entry name" value="SFI1 SPINDLE BODY DOMAIN-CONTAINING PROTEIN-RELATED"/>
    <property type="match status" value="1"/>
</dbReference>
<sequence>RIQNAGPNAGQIILKDKIKLFDADKNMKRITTNNISKKNIRKKTKQANSNTDKHNTETKEKVLLKKAFTQWKIVAFGSRVPSDSRKHYEQRLKEKYLKKWLGCLSEKKQFWKLEIRAEYHDRYRVWAGCLQRWKEFVVVQKEKKKLLELATKHANKVLLSKTLRCFQQFIGICHHKKRMHDKAMLFYEVNLQRHNWRQWIKRYERSCFDKHLMYISLKQWSLKMQHKIFDKWKSEYVERCNLNQRLLLCDVYNNTKSVKKTFSSWKSYIQYRRSKKKVQDIATTHYKETMKQNIFTYWRRRHKRALNIKESEQQIEDMAKTFTKRRIFVHWKHYVTLQQYHKSCAEEAHSKYKISLKKRLFLHWRLSASLVIKINEGINQADKFHSNTVQRNFFKVWMIELEKKEDLKNNSLFDIADTYYRNKVFAKCIYGFVLHTKERKNIKRKNTLALNHFNSRIIPRYFSSWKHFITVQKNFQNLQVTAQKFNREIVYAKYFYQWLKEYHQSLRNVDCVEIAENYHDHAVKKSFFINWRKQWIVKKSRNGMKARCINYKQQKYERKYFKFWKETWKCKIIHEKIHSVAEQHCNKRLTKKCMNGFIMYHQVCQNRRSKEEKACNHAQTRLNSKVFIAWKGYVSLKKSQYFVAEQMYQEKYSVLLRYSIFQWKEFVLQQKHEKHLLSHAQAFHLQWLKKKAFSSLKFYARQKIEQRFWDDEATIRTQIRIENASLKRCFIYWREQTSVQQEVNQKTQLAYQHHVKQLKKKALYGLKVNVLAHLRKKVLQGNCMVFYTSKLENKYFAIWYEKHRQMQEEYRKINIALFWWSLQLQKKVFAALKVNREHCLRKKLEYKQALLFRRQMLIEKGITRWIEYANNAIERRRRIAYNIQVQNCMALQSRVRCYAMHWLRVTQKSRSRNKDNMPPLRTTNETIAVHQTSRTDIKENSLGKIRKEERESERFIKYNIDFPIKRTRPSPRQPNYLRDSYDIKQLRNHATSNTLNQYPIEVDSQPRCGPITTEYSLQNHPRLPDISAGLELTGEEQDFLPENKNIVLLPPSNFS</sequence>
<accession>A0A7M5V844</accession>
<name>A0A7M5V844_9CNID</name>
<dbReference type="GO" id="GO:0019902">
    <property type="term" value="F:phosphatase binding"/>
    <property type="evidence" value="ECO:0007669"/>
    <property type="project" value="TreeGrafter"/>
</dbReference>
<evidence type="ECO:0000313" key="1">
    <source>
        <dbReference type="EnsemblMetazoa" id="CLYHEMP011248.1"/>
    </source>
</evidence>
<evidence type="ECO:0000313" key="2">
    <source>
        <dbReference type="Proteomes" id="UP000594262"/>
    </source>
</evidence>
<reference evidence="1" key="1">
    <citation type="submission" date="2021-01" db="UniProtKB">
        <authorList>
            <consortium name="EnsemblMetazoa"/>
        </authorList>
    </citation>
    <scope>IDENTIFICATION</scope>
</reference>
<organism evidence="1 2">
    <name type="scientific">Clytia hemisphaerica</name>
    <dbReference type="NCBI Taxonomy" id="252671"/>
    <lineage>
        <taxon>Eukaryota</taxon>
        <taxon>Metazoa</taxon>
        <taxon>Cnidaria</taxon>
        <taxon>Hydrozoa</taxon>
        <taxon>Hydroidolina</taxon>
        <taxon>Leptothecata</taxon>
        <taxon>Obeliida</taxon>
        <taxon>Clytiidae</taxon>
        <taxon>Clytia</taxon>
    </lineage>
</organism>
<dbReference type="InterPro" id="IPR052270">
    <property type="entry name" value="CACF_protein"/>
</dbReference>
<keyword evidence="2" id="KW-1185">Reference proteome</keyword>
<protein>
    <submittedName>
        <fullName evidence="1">Uncharacterized protein</fullName>
    </submittedName>
</protein>
<dbReference type="AlphaFoldDB" id="A0A7M5V844"/>